<gene>
    <name evidence="1" type="ORF">WN48_06389</name>
</gene>
<dbReference type="PANTHER" id="PTHR30345">
    <property type="entry name" value="RIBOSE-5-PHOSPHATE ISOMERASE B"/>
    <property type="match status" value="1"/>
</dbReference>
<organism evidence="1 2">
    <name type="scientific">Eufriesea mexicana</name>
    <dbReference type="NCBI Taxonomy" id="516756"/>
    <lineage>
        <taxon>Eukaryota</taxon>
        <taxon>Metazoa</taxon>
        <taxon>Ecdysozoa</taxon>
        <taxon>Arthropoda</taxon>
        <taxon>Hexapoda</taxon>
        <taxon>Insecta</taxon>
        <taxon>Pterygota</taxon>
        <taxon>Neoptera</taxon>
        <taxon>Endopterygota</taxon>
        <taxon>Hymenoptera</taxon>
        <taxon>Apocrita</taxon>
        <taxon>Aculeata</taxon>
        <taxon>Apoidea</taxon>
        <taxon>Anthophila</taxon>
        <taxon>Apidae</taxon>
        <taxon>Eufriesea</taxon>
    </lineage>
</organism>
<reference evidence="1 2" key="1">
    <citation type="submission" date="2015-07" db="EMBL/GenBank/DDBJ databases">
        <title>The genome of Eufriesea mexicana.</title>
        <authorList>
            <person name="Pan H."/>
            <person name="Kapheim K."/>
        </authorList>
    </citation>
    <scope>NUCLEOTIDE SEQUENCE [LARGE SCALE GENOMIC DNA]</scope>
    <source>
        <strain evidence="1">0111107269</strain>
        <tissue evidence="1">Whole body</tissue>
    </source>
</reference>
<keyword evidence="1" id="KW-0413">Isomerase</keyword>
<dbReference type="EMBL" id="KQ798681">
    <property type="protein sequence ID" value="OAD46950.1"/>
    <property type="molecule type" value="Genomic_DNA"/>
</dbReference>
<dbReference type="Proteomes" id="UP000250275">
    <property type="component" value="Unassembled WGS sequence"/>
</dbReference>
<keyword evidence="2" id="KW-1185">Reference proteome</keyword>
<dbReference type="OrthoDB" id="10257187at2759"/>
<sequence length="309" mass="34286">MGAFNTVAGMTIALLNDSNITISVALHSVHDFNENIKGAMEVVTSVKELNASVQAEANTIGGHEDGVARLISYTKKFNSWFEYTNGITWWFWNSKRSGKNVTNLRISYLNVNTELQRVFAIAIDEYVTEGEVSEDKGLDPRKTVKPEVEAIKLEVKGMYSITNTKEVIKLQTNCLVIAIGNDHTAYELKQTIIKFLHLEGYRFLNLGTHNSDPVDCHNVGFDVDNAIVNEKANSVIVVCGTGISITITANPINGVRCVLCYEEGAIRLPRLRYVSNVLALGARIIPSYEPVELVKIFLNIKTSGERDMN</sequence>
<dbReference type="SUPFAM" id="SSF51569">
    <property type="entry name" value="Aldolase"/>
    <property type="match status" value="1"/>
</dbReference>
<proteinExistence type="predicted"/>
<dbReference type="SUPFAM" id="SSF89623">
    <property type="entry name" value="Ribose/Galactose isomerase RpiB/AlsB"/>
    <property type="match status" value="1"/>
</dbReference>
<name>A0A310S9U7_9HYME</name>
<evidence type="ECO:0000313" key="2">
    <source>
        <dbReference type="Proteomes" id="UP000250275"/>
    </source>
</evidence>
<dbReference type="InterPro" id="IPR036569">
    <property type="entry name" value="RpiB_LacA_LacB_sf"/>
</dbReference>
<dbReference type="Gene3D" id="3.40.1400.10">
    <property type="entry name" value="Sugar-phosphate isomerase, RpiB/LacA/LacB"/>
    <property type="match status" value="1"/>
</dbReference>
<protein>
    <submittedName>
        <fullName evidence="1">Ribose-5-phosphate isomerase B</fullName>
    </submittedName>
</protein>
<dbReference type="Pfam" id="PF02502">
    <property type="entry name" value="LacAB_rpiB"/>
    <property type="match status" value="1"/>
</dbReference>
<dbReference type="GO" id="GO:0005975">
    <property type="term" value="P:carbohydrate metabolic process"/>
    <property type="evidence" value="ECO:0007669"/>
    <property type="project" value="InterPro"/>
</dbReference>
<evidence type="ECO:0000313" key="1">
    <source>
        <dbReference type="EMBL" id="OAD46950.1"/>
    </source>
</evidence>
<dbReference type="AlphaFoldDB" id="A0A310S9U7"/>
<dbReference type="GO" id="GO:0016853">
    <property type="term" value="F:isomerase activity"/>
    <property type="evidence" value="ECO:0007669"/>
    <property type="project" value="UniProtKB-KW"/>
</dbReference>
<dbReference type="PANTHER" id="PTHR30345:SF0">
    <property type="entry name" value="DNA DAMAGE-REPAIR_TOLERATION PROTEIN DRT102"/>
    <property type="match status" value="1"/>
</dbReference>
<dbReference type="InterPro" id="IPR003500">
    <property type="entry name" value="RpiB_LacA_LacB"/>
</dbReference>
<accession>A0A310S9U7</accession>